<evidence type="ECO:0000256" key="6">
    <source>
        <dbReference type="ARBA" id="ARBA00023310"/>
    </source>
</evidence>
<keyword evidence="4 7" id="KW-0406">Ion transport</keyword>
<evidence type="ECO:0000256" key="7">
    <source>
        <dbReference type="HAMAP-Rule" id="MF_01416"/>
    </source>
</evidence>
<dbReference type="PRINTS" id="PR00125">
    <property type="entry name" value="ATPASEDELTA"/>
</dbReference>
<dbReference type="Proteomes" id="UP001565200">
    <property type="component" value="Unassembled WGS sequence"/>
</dbReference>
<dbReference type="Gene3D" id="1.10.520.20">
    <property type="entry name" value="N-terminal domain of the delta subunit of the F1F0-ATP synthase"/>
    <property type="match status" value="1"/>
</dbReference>
<dbReference type="SUPFAM" id="SSF47928">
    <property type="entry name" value="N-terminal domain of the delta subunit of the F1F0-ATP synthase"/>
    <property type="match status" value="1"/>
</dbReference>
<dbReference type="HAMAP" id="MF_01416">
    <property type="entry name" value="ATP_synth_delta_bact"/>
    <property type="match status" value="1"/>
</dbReference>
<keyword evidence="3 7" id="KW-0375">Hydrogen ion transport</keyword>
<dbReference type="EMBL" id="JBCLPP010000008">
    <property type="protein sequence ID" value="MEY8244766.1"/>
    <property type="molecule type" value="Genomic_DNA"/>
</dbReference>
<keyword evidence="6 7" id="KW-0066">ATP synthesis</keyword>
<protein>
    <recommendedName>
        <fullName evidence="7">ATP synthase subunit delta</fullName>
    </recommendedName>
    <alternativeName>
        <fullName evidence="7">ATP synthase F(1) sector subunit delta</fullName>
    </alternativeName>
    <alternativeName>
        <fullName evidence="7">F-type ATPase subunit delta</fullName>
        <shortName evidence="7">F-ATPase subunit delta</shortName>
    </alternativeName>
</protein>
<dbReference type="InterPro" id="IPR020781">
    <property type="entry name" value="ATPase_OSCP/d_CS"/>
</dbReference>
<evidence type="ECO:0000313" key="9">
    <source>
        <dbReference type="Proteomes" id="UP001565200"/>
    </source>
</evidence>
<keyword evidence="7" id="KW-1003">Cell membrane</keyword>
<evidence type="ECO:0000256" key="5">
    <source>
        <dbReference type="ARBA" id="ARBA00023136"/>
    </source>
</evidence>
<keyword evidence="5 7" id="KW-0472">Membrane</keyword>
<dbReference type="InterPro" id="IPR000711">
    <property type="entry name" value="ATPase_OSCP/dsu"/>
</dbReference>
<dbReference type="PROSITE" id="PS00389">
    <property type="entry name" value="ATPASE_DELTA"/>
    <property type="match status" value="1"/>
</dbReference>
<accession>A0ABV4CTQ2</accession>
<evidence type="ECO:0000256" key="2">
    <source>
        <dbReference type="ARBA" id="ARBA00022448"/>
    </source>
</evidence>
<dbReference type="PANTHER" id="PTHR11910">
    <property type="entry name" value="ATP SYNTHASE DELTA CHAIN"/>
    <property type="match status" value="1"/>
</dbReference>
<reference evidence="8 9" key="1">
    <citation type="submission" date="2024-03" db="EMBL/GenBank/DDBJ databases">
        <title>Mouse gut bacterial collection (mGBC) of GemPharmatech.</title>
        <authorList>
            <person name="He Y."/>
            <person name="Dong L."/>
            <person name="Wu D."/>
            <person name="Gao X."/>
            <person name="Lin Z."/>
        </authorList>
    </citation>
    <scope>NUCLEOTIDE SEQUENCE [LARGE SCALE GENOMIC DNA]</scope>
    <source>
        <strain evidence="8 9">54-13</strain>
    </source>
</reference>
<keyword evidence="7" id="KW-0139">CF(1)</keyword>
<dbReference type="Pfam" id="PF00213">
    <property type="entry name" value="OSCP"/>
    <property type="match status" value="1"/>
</dbReference>
<evidence type="ECO:0000256" key="3">
    <source>
        <dbReference type="ARBA" id="ARBA00022781"/>
    </source>
</evidence>
<comment type="subcellular location">
    <subcellularLocation>
        <location evidence="7">Cell membrane</location>
        <topology evidence="7">Peripheral membrane protein</topology>
    </subcellularLocation>
    <subcellularLocation>
        <location evidence="1">Membrane</location>
    </subcellularLocation>
</comment>
<comment type="function">
    <text evidence="7">F(1)F(0) ATP synthase produces ATP from ADP in the presence of a proton or sodium gradient. F-type ATPases consist of two structural domains, F(1) containing the extramembraneous catalytic core and F(0) containing the membrane proton channel, linked together by a central stalk and a peripheral stalk. During catalysis, ATP synthesis in the catalytic domain of F(1) is coupled via a rotary mechanism of the central stalk subunits to proton translocation.</text>
</comment>
<proteinExistence type="inferred from homology"/>
<comment type="function">
    <text evidence="7">This protein is part of the stalk that links CF(0) to CF(1). It either transmits conformational changes from CF(0) to CF(1) or is implicated in proton conduction.</text>
</comment>
<comment type="similarity">
    <text evidence="7">Belongs to the ATPase delta chain family.</text>
</comment>
<dbReference type="RefSeq" id="WP_121698907.1">
    <property type="nucleotide sequence ID" value="NZ_JBCLPP010000008.1"/>
</dbReference>
<name>A0ABV4CTQ2_9BACT</name>
<comment type="caution">
    <text evidence="8">The sequence shown here is derived from an EMBL/GenBank/DDBJ whole genome shotgun (WGS) entry which is preliminary data.</text>
</comment>
<sequence>MMDQGLIPNRYAKALYKFALEKGDAERMYGLMKSVTAAFAAQPRLQEVMVNPYIATDDKTRLLTTAAGTDAATDRCYADFLRLLHDNCRIDFMRDIALAYLSLYRKANNIYLVNVVTAAELPDEEVDRLRRLVEKHLGGASMEFSQSIDPELIGGFVININSERLDASVSNELKQLRLKLLSN</sequence>
<keyword evidence="2 7" id="KW-0813">Transport</keyword>
<gene>
    <name evidence="7 8" type="primary">atpH</name>
    <name evidence="8" type="ORF">AAK873_03915</name>
</gene>
<organism evidence="8 9">
    <name type="scientific">Heminiphilus faecis</name>
    <dbReference type="NCBI Taxonomy" id="2601703"/>
    <lineage>
        <taxon>Bacteria</taxon>
        <taxon>Pseudomonadati</taxon>
        <taxon>Bacteroidota</taxon>
        <taxon>Bacteroidia</taxon>
        <taxon>Bacteroidales</taxon>
        <taxon>Muribaculaceae</taxon>
        <taxon>Heminiphilus</taxon>
    </lineage>
</organism>
<dbReference type="NCBIfam" id="TIGR01145">
    <property type="entry name" value="ATP_synt_delta"/>
    <property type="match status" value="1"/>
</dbReference>
<evidence type="ECO:0000256" key="1">
    <source>
        <dbReference type="ARBA" id="ARBA00004370"/>
    </source>
</evidence>
<evidence type="ECO:0000256" key="4">
    <source>
        <dbReference type="ARBA" id="ARBA00023065"/>
    </source>
</evidence>
<keyword evidence="9" id="KW-1185">Reference proteome</keyword>
<dbReference type="InterPro" id="IPR026015">
    <property type="entry name" value="ATP_synth_OSCP/delta_N_sf"/>
</dbReference>
<evidence type="ECO:0000313" key="8">
    <source>
        <dbReference type="EMBL" id="MEY8244766.1"/>
    </source>
</evidence>